<evidence type="ECO:0000259" key="1">
    <source>
        <dbReference type="PROSITE" id="PS50235"/>
    </source>
</evidence>
<proteinExistence type="predicted"/>
<dbReference type="Pfam" id="PF06337">
    <property type="entry name" value="DUSP"/>
    <property type="match status" value="1"/>
</dbReference>
<reference evidence="3 4" key="1">
    <citation type="submission" date="2016-11" db="EMBL/GenBank/DDBJ databases">
        <title>The macronuclear genome of Stentor coeruleus: a giant cell with tiny introns.</title>
        <authorList>
            <person name="Slabodnick M."/>
            <person name="Ruby J.G."/>
            <person name="Reiff S.B."/>
            <person name="Swart E.C."/>
            <person name="Gosai S."/>
            <person name="Prabakaran S."/>
            <person name="Witkowska E."/>
            <person name="Larue G.E."/>
            <person name="Fisher S."/>
            <person name="Freeman R.M."/>
            <person name="Gunawardena J."/>
            <person name="Chu W."/>
            <person name="Stover N.A."/>
            <person name="Gregory B.D."/>
            <person name="Nowacki M."/>
            <person name="Derisi J."/>
            <person name="Roy S.W."/>
            <person name="Marshall W.F."/>
            <person name="Sood P."/>
        </authorList>
    </citation>
    <scope>NUCLEOTIDE SEQUENCE [LARGE SCALE GENOMIC DNA]</scope>
    <source>
        <strain evidence="3">WM001</strain>
    </source>
</reference>
<sequence length="467" mass="53717">MSTNLFMHRRVRSLNNNRGIKINFTHDEERQELERLGNIKHSKYFAVDTKWFNAWVNHMDGGPDPGPIKTTSLILNGKIKSNLRYGPDYRILNLQQWIFLHAKYDSEPPLKLLNPFVDTAISKDCCIAHFLAAPVTERMGPEIFTAKSQEVRCVDNSFPLGISENPSQELGDRTFSQKKLIFSVQLPEKYSYIMAVLNALLSKKEVCEFFLTKKGGPLTRIIRFFLTKKGGPLTRIISSLVAMIISKNYTIIISNKLTEYLNDIDYCRLGTIKSDSHSDKPIGSFLNFFFDRIDEETNSAFFQDLSSVVLQKNYSCSACQMSKIKQKALFTLEISVHKSIQEALTFLTEPIKSKNKCKQCRNVITKKTEIFQTSQLLVINIKRFREIPYRHKNSAYTKITKNFEICRKKYTLCAVISHDGEADGGKYLCYCKRGKTWYLCCENGVLRIPLAEVLKKIAFQLVYFISE</sequence>
<dbReference type="InterPro" id="IPR050164">
    <property type="entry name" value="Peptidase_C19"/>
</dbReference>
<dbReference type="SUPFAM" id="SSF143791">
    <property type="entry name" value="DUSP-like"/>
    <property type="match status" value="1"/>
</dbReference>
<dbReference type="Pfam" id="PF00443">
    <property type="entry name" value="UCH"/>
    <property type="match status" value="1"/>
</dbReference>
<dbReference type="PROSITE" id="PS51283">
    <property type="entry name" value="DUSP"/>
    <property type="match status" value="1"/>
</dbReference>
<dbReference type="Gene3D" id="3.30.2230.10">
    <property type="entry name" value="DUSP-like"/>
    <property type="match status" value="1"/>
</dbReference>
<name>A0A1R2CE03_9CILI</name>
<dbReference type="PROSITE" id="PS50235">
    <property type="entry name" value="USP_3"/>
    <property type="match status" value="1"/>
</dbReference>
<evidence type="ECO:0000313" key="4">
    <source>
        <dbReference type="Proteomes" id="UP000187209"/>
    </source>
</evidence>
<dbReference type="InterPro" id="IPR001394">
    <property type="entry name" value="Peptidase_C19_UCH"/>
</dbReference>
<dbReference type="Gene3D" id="3.90.70.10">
    <property type="entry name" value="Cysteine proteinases"/>
    <property type="match status" value="1"/>
</dbReference>
<dbReference type="CDD" id="cd02257">
    <property type="entry name" value="Peptidase_C19"/>
    <property type="match status" value="1"/>
</dbReference>
<dbReference type="GO" id="GO:0005829">
    <property type="term" value="C:cytosol"/>
    <property type="evidence" value="ECO:0007669"/>
    <property type="project" value="TreeGrafter"/>
</dbReference>
<dbReference type="EMBL" id="MPUH01000182">
    <property type="protein sequence ID" value="OMJ87247.1"/>
    <property type="molecule type" value="Genomic_DNA"/>
</dbReference>
<dbReference type="InterPro" id="IPR006615">
    <property type="entry name" value="Pept_C19_DUSP"/>
</dbReference>
<dbReference type="PANTHER" id="PTHR24006">
    <property type="entry name" value="UBIQUITIN CARBOXYL-TERMINAL HYDROLASE"/>
    <property type="match status" value="1"/>
</dbReference>
<dbReference type="InterPro" id="IPR028889">
    <property type="entry name" value="USP"/>
</dbReference>
<dbReference type="OrthoDB" id="420187at2759"/>
<dbReference type="SUPFAM" id="SSF54001">
    <property type="entry name" value="Cysteine proteinases"/>
    <property type="match status" value="1"/>
</dbReference>
<dbReference type="Proteomes" id="UP000187209">
    <property type="component" value="Unassembled WGS sequence"/>
</dbReference>
<dbReference type="InterPro" id="IPR035927">
    <property type="entry name" value="DUSP-like_sf"/>
</dbReference>
<gene>
    <name evidence="3" type="ORF">SteCoe_11094</name>
</gene>
<feature type="domain" description="USP" evidence="1">
    <location>
        <begin position="182"/>
        <end position="466"/>
    </location>
</feature>
<feature type="domain" description="DUSP" evidence="2">
    <location>
        <begin position="24"/>
        <end position="117"/>
    </location>
</feature>
<dbReference type="GO" id="GO:0004843">
    <property type="term" value="F:cysteine-type deubiquitinase activity"/>
    <property type="evidence" value="ECO:0007669"/>
    <property type="project" value="InterPro"/>
</dbReference>
<evidence type="ECO:0000259" key="2">
    <source>
        <dbReference type="PROSITE" id="PS51283"/>
    </source>
</evidence>
<accession>A0A1R2CE03</accession>
<dbReference type="GO" id="GO:0005634">
    <property type="term" value="C:nucleus"/>
    <property type="evidence" value="ECO:0007669"/>
    <property type="project" value="TreeGrafter"/>
</dbReference>
<protein>
    <submittedName>
        <fullName evidence="3">Uncharacterized protein</fullName>
    </submittedName>
</protein>
<comment type="caution">
    <text evidence="3">The sequence shown here is derived from an EMBL/GenBank/DDBJ whole genome shotgun (WGS) entry which is preliminary data.</text>
</comment>
<dbReference type="GO" id="GO:0016579">
    <property type="term" value="P:protein deubiquitination"/>
    <property type="evidence" value="ECO:0007669"/>
    <property type="project" value="InterPro"/>
</dbReference>
<dbReference type="AlphaFoldDB" id="A0A1R2CE03"/>
<organism evidence="3 4">
    <name type="scientific">Stentor coeruleus</name>
    <dbReference type="NCBI Taxonomy" id="5963"/>
    <lineage>
        <taxon>Eukaryota</taxon>
        <taxon>Sar</taxon>
        <taxon>Alveolata</taxon>
        <taxon>Ciliophora</taxon>
        <taxon>Postciliodesmatophora</taxon>
        <taxon>Heterotrichea</taxon>
        <taxon>Heterotrichida</taxon>
        <taxon>Stentoridae</taxon>
        <taxon>Stentor</taxon>
    </lineage>
</organism>
<evidence type="ECO:0000313" key="3">
    <source>
        <dbReference type="EMBL" id="OMJ87247.1"/>
    </source>
</evidence>
<keyword evidence="4" id="KW-1185">Reference proteome</keyword>
<dbReference type="InterPro" id="IPR038765">
    <property type="entry name" value="Papain-like_cys_pep_sf"/>
</dbReference>